<evidence type="ECO:0000313" key="1">
    <source>
        <dbReference type="EMBL" id="SNQ62450.1"/>
    </source>
</evidence>
<reference evidence="2" key="1">
    <citation type="submission" date="2017-06" db="EMBL/GenBank/DDBJ databases">
        <authorList>
            <person name="Cremers G."/>
        </authorList>
    </citation>
    <scope>NUCLEOTIDE SEQUENCE [LARGE SCALE GENOMIC DNA]</scope>
</reference>
<organism evidence="1 2">
    <name type="scientific">Candidatus Methanoperedens nitratireducens</name>
    <dbReference type="NCBI Taxonomy" id="1392998"/>
    <lineage>
        <taxon>Archaea</taxon>
        <taxon>Methanobacteriati</taxon>
        <taxon>Methanobacteriota</taxon>
        <taxon>Stenosarchaea group</taxon>
        <taxon>Methanomicrobia</taxon>
        <taxon>Methanosarcinales</taxon>
        <taxon>ANME-2 cluster</taxon>
        <taxon>Candidatus Methanoperedentaceae</taxon>
        <taxon>Candidatus Methanoperedens</taxon>
    </lineage>
</organism>
<dbReference type="Proteomes" id="UP000218615">
    <property type="component" value="Unassembled WGS sequence"/>
</dbReference>
<dbReference type="EMBL" id="FZMP01000223">
    <property type="protein sequence ID" value="SNQ62450.1"/>
    <property type="molecule type" value="Genomic_DNA"/>
</dbReference>
<protein>
    <submittedName>
        <fullName evidence="1">Uncharacterized protein</fullName>
    </submittedName>
</protein>
<accession>A0A284VT28</accession>
<sequence length="58" mass="6137">MEVGERLVLEVIEKGSAEEILMAKPKPKPEPQPGNNCPINSGTCTVNTVKGCGTKAIE</sequence>
<dbReference type="AlphaFoldDB" id="A0A284VT28"/>
<keyword evidence="2" id="KW-1185">Reference proteome</keyword>
<name>A0A284VT28_9EURY</name>
<evidence type="ECO:0000313" key="2">
    <source>
        <dbReference type="Proteomes" id="UP000218615"/>
    </source>
</evidence>
<proteinExistence type="predicted"/>
<dbReference type="RefSeq" id="WP_179294041.1">
    <property type="nucleotide sequence ID" value="NZ_FZMP01000223.1"/>
</dbReference>
<gene>
    <name evidence="1" type="ORF">MNV_740001</name>
</gene>